<sequence length="213" mass="24031">MIMAHGGMNPTSVLEAIAKLGKFQLETPSNLSVLSNISTLIPLKEKFEVILSKIESQINLLLVRSKLAKFHQNLHKFCAYDMPSLLELESSKLLLPEPVLKDFILWQCIVDHIISAKLLEPQSHADTLKVRILSQVEQNGLRYAAGAVIRKLLEENRFDIKKFQILDGLLISENNEADGDSSTVWLSNTNRGGLKIITDLAFELFIEIEQFVY</sequence>
<dbReference type="AlphaFoldDB" id="A0A1X7SNS5"/>
<dbReference type="EnsemblMetazoa" id="Aqu2.1.03737_001">
    <property type="protein sequence ID" value="Aqu2.1.03737_001"/>
    <property type="gene ID" value="Aqu2.1.03737"/>
</dbReference>
<name>A0A1X7SNS5_AMPQE</name>
<accession>A0A1X7SNS5</accession>
<protein>
    <submittedName>
        <fullName evidence="1">Uncharacterized protein</fullName>
    </submittedName>
</protein>
<dbReference type="InParanoid" id="A0A1X7SNS5"/>
<evidence type="ECO:0000313" key="1">
    <source>
        <dbReference type="EnsemblMetazoa" id="Aqu2.1.03737_001"/>
    </source>
</evidence>
<reference evidence="1" key="1">
    <citation type="submission" date="2017-05" db="UniProtKB">
        <authorList>
            <consortium name="EnsemblMetazoa"/>
        </authorList>
    </citation>
    <scope>IDENTIFICATION</scope>
</reference>
<organism evidence="1">
    <name type="scientific">Amphimedon queenslandica</name>
    <name type="common">Sponge</name>
    <dbReference type="NCBI Taxonomy" id="400682"/>
    <lineage>
        <taxon>Eukaryota</taxon>
        <taxon>Metazoa</taxon>
        <taxon>Porifera</taxon>
        <taxon>Demospongiae</taxon>
        <taxon>Heteroscleromorpha</taxon>
        <taxon>Haplosclerida</taxon>
        <taxon>Niphatidae</taxon>
        <taxon>Amphimedon</taxon>
    </lineage>
</organism>
<proteinExistence type="predicted"/>